<keyword evidence="2" id="KW-0732">Signal</keyword>
<protein>
    <submittedName>
        <fullName evidence="4">S9 family peptidase</fullName>
    </submittedName>
</protein>
<dbReference type="EMBL" id="CP073587">
    <property type="protein sequence ID" value="QUN05375.1"/>
    <property type="molecule type" value="Genomic_DNA"/>
</dbReference>
<dbReference type="InterPro" id="IPR029058">
    <property type="entry name" value="AB_hydrolase_fold"/>
</dbReference>
<gene>
    <name evidence="4" type="ORF">KDN34_14405</name>
</gene>
<sequence length="636" mass="71263">MKLMNVLVVACLGLCFGTNVFSAEHTDVNNEIDSFASLPFIRSVSVAADGSKVAVVRATSKNGDYVIEIYDAHDLAKKPVVLGASKMLVSGVIWVNNKKIAVAFRQLLEDGAHKSWVSKYAFTDADGHGDWLVPFSNSSRGGFQILDLLPQDKDNILIYGDANNNRIPDVIKLDVTNGRTSIVVRGSDKINGGFMTDNDGDVRIGQGFDLADSSIDIYARKKGSEDWMLLKKNLPTDRETFEVLGFDNKNPNLLYINMNHGEDKSGIYSYDLITGKYSERQFGLQNVDVDGARFNRQHQLVAFTYTNKYPESYFLTDYDQGVNDALTQLFPEQVVRIVSRSDDDGVLVLFAQSATNPGEYYLLLDKKSLQKIGPTRPSLQPSELSDVKYISYSARDGRKIYAYVTIPKTGKAPYPTVVLPHGGPWVRDVVVFDEWSQLLAHHGYLVIQPNYRGSTGYGLDYWKAGDKNWGLKMQDDLDDAAQYLINKGLADKSKLAMFGWSYGGYAAFVSAMRENNIYQCSIAGAGVSDLNRLNAVLNDNRFLSMLQQPTVKGVSPVEQVDKVNVPILVIHGDIDSRVPIKHSHDFVDKLKQYHKDYRYVELKDADHFSDTLFYDHKQTLYRELLGWLDNKCGFAQ</sequence>
<keyword evidence="1" id="KW-0378">Hydrolase</keyword>
<dbReference type="SUPFAM" id="SSF53474">
    <property type="entry name" value="alpha/beta-Hydrolases"/>
    <property type="match status" value="1"/>
</dbReference>
<dbReference type="RefSeq" id="WP_212594407.1">
    <property type="nucleotide sequence ID" value="NZ_CP073587.1"/>
</dbReference>
<reference evidence="4 5" key="1">
    <citation type="submission" date="2021-04" db="EMBL/GenBank/DDBJ databases">
        <title>Novel species identification of genus Shewanella.</title>
        <authorList>
            <person name="Liu G."/>
        </authorList>
    </citation>
    <scope>NUCLEOTIDE SEQUENCE [LARGE SCALE GENOMIC DNA]</scope>
    <source>
        <strain evidence="4 5">FJAT-54481</strain>
    </source>
</reference>
<dbReference type="PANTHER" id="PTHR42776">
    <property type="entry name" value="SERINE PEPTIDASE S9 FAMILY MEMBER"/>
    <property type="match status" value="1"/>
</dbReference>
<evidence type="ECO:0000259" key="3">
    <source>
        <dbReference type="Pfam" id="PF00326"/>
    </source>
</evidence>
<proteinExistence type="predicted"/>
<accession>A0ABX7YSM7</accession>
<organism evidence="4 5">
    <name type="scientific">Shewanella yunxiaonensis</name>
    <dbReference type="NCBI Taxonomy" id="2829809"/>
    <lineage>
        <taxon>Bacteria</taxon>
        <taxon>Pseudomonadati</taxon>
        <taxon>Pseudomonadota</taxon>
        <taxon>Gammaproteobacteria</taxon>
        <taxon>Alteromonadales</taxon>
        <taxon>Shewanellaceae</taxon>
        <taxon>Shewanella</taxon>
    </lineage>
</organism>
<dbReference type="Gene3D" id="3.40.50.1820">
    <property type="entry name" value="alpha/beta hydrolase"/>
    <property type="match status" value="1"/>
</dbReference>
<dbReference type="SUPFAM" id="SSF82171">
    <property type="entry name" value="DPP6 N-terminal domain-like"/>
    <property type="match status" value="1"/>
</dbReference>
<keyword evidence="5" id="KW-1185">Reference proteome</keyword>
<dbReference type="InterPro" id="IPR001375">
    <property type="entry name" value="Peptidase_S9_cat"/>
</dbReference>
<feature type="chain" id="PRO_5047427675" evidence="2">
    <location>
        <begin position="23"/>
        <end position="636"/>
    </location>
</feature>
<evidence type="ECO:0000256" key="2">
    <source>
        <dbReference type="SAM" id="SignalP"/>
    </source>
</evidence>
<dbReference type="Pfam" id="PF00326">
    <property type="entry name" value="Peptidase_S9"/>
    <property type="match status" value="1"/>
</dbReference>
<feature type="domain" description="Peptidase S9 prolyl oligopeptidase catalytic" evidence="3">
    <location>
        <begin position="436"/>
        <end position="632"/>
    </location>
</feature>
<dbReference type="PANTHER" id="PTHR42776:SF27">
    <property type="entry name" value="DIPEPTIDYL PEPTIDASE FAMILY MEMBER 6"/>
    <property type="match status" value="1"/>
</dbReference>
<evidence type="ECO:0000313" key="4">
    <source>
        <dbReference type="EMBL" id="QUN05375.1"/>
    </source>
</evidence>
<name>A0ABX7YSM7_9GAMM</name>
<evidence type="ECO:0000313" key="5">
    <source>
        <dbReference type="Proteomes" id="UP000679575"/>
    </source>
</evidence>
<feature type="signal peptide" evidence="2">
    <location>
        <begin position="1"/>
        <end position="22"/>
    </location>
</feature>
<dbReference type="Proteomes" id="UP000679575">
    <property type="component" value="Chromosome"/>
</dbReference>
<evidence type="ECO:0000256" key="1">
    <source>
        <dbReference type="ARBA" id="ARBA00022801"/>
    </source>
</evidence>